<dbReference type="Gene3D" id="3.90.25.10">
    <property type="entry name" value="UDP-galactose 4-epimerase, domain 1"/>
    <property type="match status" value="1"/>
</dbReference>
<evidence type="ECO:0000256" key="2">
    <source>
        <dbReference type="RuleBase" id="RU364082"/>
    </source>
</evidence>
<keyword evidence="2" id="KW-0560">Oxidoreductase</keyword>
<dbReference type="CDD" id="cd05254">
    <property type="entry name" value="dTDP_HR_like_SDR_e"/>
    <property type="match status" value="1"/>
</dbReference>
<keyword evidence="5" id="KW-1185">Reference proteome</keyword>
<dbReference type="PANTHER" id="PTHR10491">
    <property type="entry name" value="DTDP-4-DEHYDRORHAMNOSE REDUCTASE"/>
    <property type="match status" value="1"/>
</dbReference>
<dbReference type="GO" id="GO:0005829">
    <property type="term" value="C:cytosol"/>
    <property type="evidence" value="ECO:0007669"/>
    <property type="project" value="TreeGrafter"/>
</dbReference>
<dbReference type="GO" id="GO:0019305">
    <property type="term" value="P:dTDP-rhamnose biosynthetic process"/>
    <property type="evidence" value="ECO:0007669"/>
    <property type="project" value="UniProtKB-UniPathway"/>
</dbReference>
<dbReference type="NCBIfam" id="TIGR01214">
    <property type="entry name" value="rmlD"/>
    <property type="match status" value="1"/>
</dbReference>
<gene>
    <name evidence="4" type="ORF">CLV30_105182</name>
</gene>
<keyword evidence="2" id="KW-0521">NADP</keyword>
<sequence length="299" mass="31976">MPTWLVTGAEGMLGRELVALLHGVGEPVVPTSRAVLDVTEARAVDAAVSSIVRTAGGESQVRAIVVNLAAWTDVDAAEVDEPGARLVNVTGAANVARACRRAGARMIQLSTDYVFDGESDQPYAEDAPVAPATAYGRTKVEAEREVTDALPDTGVVLRTGWLYGVHGPNFVRTMVRMSDERPYVDVVNDQRGQPTWAFDLAERIVDVGRLLDASGIAGVLHATNSGSTTWYGLARAVFAERGLDPDRVRPVGSDRMPRLTPRPAYSVLGHDRWARIGLAPMRPWRTALAAAAPTVLSGD</sequence>
<reference evidence="4 5" key="1">
    <citation type="submission" date="2018-03" db="EMBL/GenBank/DDBJ databases">
        <title>Genomic Encyclopedia of Archaeal and Bacterial Type Strains, Phase II (KMG-II): from individual species to whole genera.</title>
        <authorList>
            <person name="Goeker M."/>
        </authorList>
    </citation>
    <scope>NUCLEOTIDE SEQUENCE [LARGE SCALE GENOMIC DNA]</scope>
    <source>
        <strain evidence="4 5">DSM 45211</strain>
    </source>
</reference>
<comment type="caution">
    <text evidence="4">The sequence shown here is derived from an EMBL/GenBank/DDBJ whole genome shotgun (WGS) entry which is preliminary data.</text>
</comment>
<evidence type="ECO:0000313" key="5">
    <source>
        <dbReference type="Proteomes" id="UP000243528"/>
    </source>
</evidence>
<dbReference type="Pfam" id="PF04321">
    <property type="entry name" value="RmlD_sub_bind"/>
    <property type="match status" value="1"/>
</dbReference>
<dbReference type="AlphaFoldDB" id="A0A2P8E5G4"/>
<dbReference type="SUPFAM" id="SSF51735">
    <property type="entry name" value="NAD(P)-binding Rossmann-fold domains"/>
    <property type="match status" value="1"/>
</dbReference>
<dbReference type="InterPro" id="IPR036291">
    <property type="entry name" value="NAD(P)-bd_dom_sf"/>
</dbReference>
<organism evidence="4 5">
    <name type="scientific">Haloactinopolyspora alba</name>
    <dbReference type="NCBI Taxonomy" id="648780"/>
    <lineage>
        <taxon>Bacteria</taxon>
        <taxon>Bacillati</taxon>
        <taxon>Actinomycetota</taxon>
        <taxon>Actinomycetes</taxon>
        <taxon>Jiangellales</taxon>
        <taxon>Jiangellaceae</taxon>
        <taxon>Haloactinopolyspora</taxon>
    </lineage>
</organism>
<protein>
    <recommendedName>
        <fullName evidence="2">dTDP-4-dehydrorhamnose reductase</fullName>
        <ecNumber evidence="2">1.1.1.133</ecNumber>
    </recommendedName>
</protein>
<comment type="similarity">
    <text evidence="1 2">Belongs to the dTDP-4-dehydrorhamnose reductase family.</text>
</comment>
<dbReference type="InterPro" id="IPR029903">
    <property type="entry name" value="RmlD-like-bd"/>
</dbReference>
<dbReference type="Gene3D" id="3.40.50.720">
    <property type="entry name" value="NAD(P)-binding Rossmann-like Domain"/>
    <property type="match status" value="1"/>
</dbReference>
<name>A0A2P8E5G4_9ACTN</name>
<evidence type="ECO:0000313" key="4">
    <source>
        <dbReference type="EMBL" id="PSL04715.1"/>
    </source>
</evidence>
<dbReference type="EMBL" id="PYGE01000005">
    <property type="protein sequence ID" value="PSL04715.1"/>
    <property type="molecule type" value="Genomic_DNA"/>
</dbReference>
<dbReference type="EC" id="1.1.1.133" evidence="2"/>
<evidence type="ECO:0000256" key="1">
    <source>
        <dbReference type="ARBA" id="ARBA00010944"/>
    </source>
</evidence>
<dbReference type="PANTHER" id="PTHR10491:SF4">
    <property type="entry name" value="METHIONINE ADENOSYLTRANSFERASE 2 SUBUNIT BETA"/>
    <property type="match status" value="1"/>
</dbReference>
<comment type="pathway">
    <text evidence="2">Carbohydrate biosynthesis; dTDP-L-rhamnose biosynthesis.</text>
</comment>
<dbReference type="InterPro" id="IPR005913">
    <property type="entry name" value="dTDP_dehydrorham_reduct"/>
</dbReference>
<proteinExistence type="inferred from homology"/>
<comment type="function">
    <text evidence="2">Catalyzes the reduction of dTDP-6-deoxy-L-lyxo-4-hexulose to yield dTDP-L-rhamnose.</text>
</comment>
<evidence type="ECO:0000259" key="3">
    <source>
        <dbReference type="Pfam" id="PF04321"/>
    </source>
</evidence>
<dbReference type="OrthoDB" id="9803892at2"/>
<dbReference type="UniPathway" id="UPA00124"/>
<dbReference type="RefSeq" id="WP_106536909.1">
    <property type="nucleotide sequence ID" value="NZ_PYGE01000005.1"/>
</dbReference>
<feature type="domain" description="RmlD-like substrate binding" evidence="3">
    <location>
        <begin position="5"/>
        <end position="291"/>
    </location>
</feature>
<dbReference type="GO" id="GO:0008831">
    <property type="term" value="F:dTDP-4-dehydrorhamnose reductase activity"/>
    <property type="evidence" value="ECO:0007669"/>
    <property type="project" value="UniProtKB-EC"/>
</dbReference>
<accession>A0A2P8E5G4</accession>
<dbReference type="Proteomes" id="UP000243528">
    <property type="component" value="Unassembled WGS sequence"/>
</dbReference>